<organism evidence="3 4">
    <name type="scientific">Dentiradicibacter hellwigii</name>
    <dbReference type="NCBI Taxonomy" id="3149053"/>
    <lineage>
        <taxon>Bacteria</taxon>
        <taxon>Pseudomonadati</taxon>
        <taxon>Pseudomonadota</taxon>
        <taxon>Betaproteobacteria</taxon>
        <taxon>Rhodocyclales</taxon>
        <taxon>Rhodocyclaceae</taxon>
        <taxon>Dentiradicibacter</taxon>
    </lineage>
</organism>
<dbReference type="Proteomes" id="UP001574673">
    <property type="component" value="Unassembled WGS sequence"/>
</dbReference>
<dbReference type="InterPro" id="IPR020012">
    <property type="entry name" value="LysM_FimV"/>
</dbReference>
<feature type="region of interest" description="Disordered" evidence="1">
    <location>
        <begin position="950"/>
        <end position="970"/>
    </location>
</feature>
<proteinExistence type="predicted"/>
<accession>A0ABV4UD49</accession>
<feature type="compositionally biased region" description="Low complexity" evidence="1">
    <location>
        <begin position="796"/>
        <end position="809"/>
    </location>
</feature>
<dbReference type="RefSeq" id="WP_418890698.1">
    <property type="nucleotide sequence ID" value="NZ_JBEUWX010000002.1"/>
</dbReference>
<feature type="compositionally biased region" description="Basic and acidic residues" evidence="1">
    <location>
        <begin position="950"/>
        <end position="962"/>
    </location>
</feature>
<dbReference type="EMBL" id="JBEUWX010000002">
    <property type="protein sequence ID" value="MFA9949582.1"/>
    <property type="molecule type" value="Genomic_DNA"/>
</dbReference>
<comment type="caution">
    <text evidence="3">The sequence shown here is derived from an EMBL/GenBank/DDBJ whole genome shotgun (WGS) entry which is preliminary data.</text>
</comment>
<evidence type="ECO:0000259" key="2">
    <source>
        <dbReference type="PROSITE" id="PS51782"/>
    </source>
</evidence>
<feature type="compositionally biased region" description="Low complexity" evidence="1">
    <location>
        <begin position="486"/>
        <end position="496"/>
    </location>
</feature>
<feature type="region of interest" description="Disordered" evidence="1">
    <location>
        <begin position="460"/>
        <end position="518"/>
    </location>
</feature>
<gene>
    <name evidence="3" type="ORF">ABCS64_04440</name>
</gene>
<dbReference type="CDD" id="cd00118">
    <property type="entry name" value="LysM"/>
    <property type="match status" value="1"/>
</dbReference>
<evidence type="ECO:0000256" key="1">
    <source>
        <dbReference type="SAM" id="MobiDB-lite"/>
    </source>
</evidence>
<keyword evidence="4" id="KW-1185">Reference proteome</keyword>
<feature type="region of interest" description="Disordered" evidence="1">
    <location>
        <begin position="554"/>
        <end position="612"/>
    </location>
</feature>
<feature type="compositionally biased region" description="Polar residues" evidence="1">
    <location>
        <begin position="813"/>
        <end position="831"/>
    </location>
</feature>
<feature type="region of interest" description="Disordered" evidence="1">
    <location>
        <begin position="694"/>
        <end position="747"/>
    </location>
</feature>
<dbReference type="InterPro" id="IPR038440">
    <property type="entry name" value="FimV_C_sf"/>
</dbReference>
<feature type="region of interest" description="Disordered" evidence="1">
    <location>
        <begin position="794"/>
        <end position="837"/>
    </location>
</feature>
<reference evidence="4" key="1">
    <citation type="submission" date="2024-06" db="EMBL/GenBank/DDBJ databases">
        <title>Radixoralia hellwigii gen. nov., sp nov., isolated from a root canal in the human oral cavity.</title>
        <authorList>
            <person name="Bartsch S."/>
            <person name="Wittmer A."/>
            <person name="Schulz A.-K."/>
            <person name="Neumann-Schaal M."/>
            <person name="Wolf J."/>
            <person name="Gronow S."/>
            <person name="Tennert C."/>
            <person name="Haecker G."/>
            <person name="Cieplik F."/>
            <person name="Al-Ahmad A."/>
        </authorList>
    </citation>
    <scope>NUCLEOTIDE SEQUENCE [LARGE SCALE GENOMIC DNA]</scope>
    <source>
        <strain evidence="4">Wk13</strain>
    </source>
</reference>
<dbReference type="InterPro" id="IPR020011">
    <property type="entry name" value="FimV_C"/>
</dbReference>
<dbReference type="InterPro" id="IPR018392">
    <property type="entry name" value="LysM"/>
</dbReference>
<dbReference type="InterPro" id="IPR057840">
    <property type="entry name" value="FimV_N"/>
</dbReference>
<feature type="region of interest" description="Disordered" evidence="1">
    <location>
        <begin position="416"/>
        <end position="448"/>
    </location>
</feature>
<dbReference type="NCBIfam" id="TIGR03504">
    <property type="entry name" value="FimV_Cterm"/>
    <property type="match status" value="1"/>
</dbReference>
<feature type="region of interest" description="Disordered" evidence="1">
    <location>
        <begin position="343"/>
        <end position="376"/>
    </location>
</feature>
<evidence type="ECO:0000313" key="3">
    <source>
        <dbReference type="EMBL" id="MFA9949582.1"/>
    </source>
</evidence>
<feature type="domain" description="LysM" evidence="2">
    <location>
        <begin position="228"/>
        <end position="283"/>
    </location>
</feature>
<feature type="compositionally biased region" description="Polar residues" evidence="1">
    <location>
        <begin position="571"/>
        <end position="605"/>
    </location>
</feature>
<feature type="region of interest" description="Disordered" evidence="1">
    <location>
        <begin position="859"/>
        <end position="883"/>
    </location>
</feature>
<protein>
    <submittedName>
        <fullName evidence="3">FimV/HubP family polar landmark protein</fullName>
    </submittedName>
</protein>
<dbReference type="Gene3D" id="3.10.350.10">
    <property type="entry name" value="LysM domain"/>
    <property type="match status" value="1"/>
</dbReference>
<dbReference type="PROSITE" id="PS51782">
    <property type="entry name" value="LYSM"/>
    <property type="match status" value="1"/>
</dbReference>
<feature type="compositionally biased region" description="Low complexity" evidence="1">
    <location>
        <begin position="557"/>
        <end position="570"/>
    </location>
</feature>
<sequence>MKNNSCGFTKPLGLRVSVAAVASSLAFLAIPGQVSAAGLGKVVVFSALGQPLRAEIEVNATAAELSGMRAQLASQEAFKQAGLDYTTSLRGITFTLDRRAGKKPVIRVASDTPISEPLVDVLVELNWPTGRLVREYTFLLDPPEVALKNTRVATVPVVSATSSPRQSTVTSSSSSSISEETRARAIAAVQGQGYARIASGSQASAPAMSVKTRTASAPAANTGGAGGDTYVVKQGDTLHKIAGETRPDGVTLEQMLIGLLHANQQAFGGGNMNRLKTGKTLTIPDKGTVESISPREARRIVATQTAEWHAYRSRLASIAAKSPAADSEARQGVAGKITAKVEDRFPEPGESGDQVKVSGSGAGKSGRGQSAGREDAIARDKALKEANERVAMLEQNVAKLQQLLELKDQTLAELQKQADTTQGKSAAPASEPTRPAVVEPPKPALESSAAPTLLAAGSAEPPIDAAQSPTTPTVPASQPETQAQTSVPSAEAQPAAEEPPAPKRPVAPSQPTAPEPSFFESLLEDPMLLAGGGGILALLLGGWLFLRHRKSNNAGQSSLDPLSLSTPSVSGSNLTANSVFRNTGGQSVDTSHTSQTDFSQASPGSIDTEEVDPVEEADVYMAYGRDAQAEEILLEAKRKEPFPTAINLKLLEIYANRKDAKQVDAVAKELYAATGGRGADWEKAVTIGQRFAPENPLFGGVTSNPAASMASRDPVTATPSTPPAGRAPLQQATAAAASSVASGSANTKSEASSLFETTLDMSSLDFDLGAGKTDAAGQAAASATRTQALDFSLDTSPAPASQVQSQPAAKEPLSTSSMLDFSLPESGTDQTPAPKADATAPLANDLEFDVDLTASTFLGNQMPRPDSDVASRAASPKTSPIDMSSIDLNLEATQPVARVMGDGATQSAAVVNPESGVGTNEDVSTKLDLAKAYEEMGDVDGARELLREVAKEGNSEQREKANELLARLGN</sequence>
<feature type="compositionally biased region" description="Polar residues" evidence="1">
    <location>
        <begin position="467"/>
        <end position="485"/>
    </location>
</feature>
<feature type="compositionally biased region" description="Low complexity" evidence="1">
    <location>
        <begin position="732"/>
        <end position="745"/>
    </location>
</feature>
<evidence type="ECO:0000313" key="4">
    <source>
        <dbReference type="Proteomes" id="UP001574673"/>
    </source>
</evidence>
<name>A0ABV4UD49_9RHOO</name>
<dbReference type="InterPro" id="IPR036779">
    <property type="entry name" value="LysM_dom_sf"/>
</dbReference>
<dbReference type="NCBIfam" id="TIGR03505">
    <property type="entry name" value="FimV_core"/>
    <property type="match status" value="1"/>
</dbReference>
<dbReference type="Pfam" id="PF25800">
    <property type="entry name" value="FimV_N"/>
    <property type="match status" value="1"/>
</dbReference>
<dbReference type="Gene3D" id="1.20.58.2200">
    <property type="match status" value="1"/>
</dbReference>